<feature type="domain" description="Translocation and assembly module TamB C-terminal" evidence="5">
    <location>
        <begin position="1041"/>
        <end position="1391"/>
    </location>
</feature>
<dbReference type="InterPro" id="IPR007452">
    <property type="entry name" value="TamB_C"/>
</dbReference>
<proteinExistence type="predicted"/>
<dbReference type="GO" id="GO:0005886">
    <property type="term" value="C:plasma membrane"/>
    <property type="evidence" value="ECO:0007669"/>
    <property type="project" value="InterPro"/>
</dbReference>
<keyword evidence="4" id="KW-0472">Membrane</keyword>
<evidence type="ECO:0000256" key="3">
    <source>
        <dbReference type="ARBA" id="ARBA00022989"/>
    </source>
</evidence>
<dbReference type="GO" id="GO:0097347">
    <property type="term" value="C:TAM protein secretion complex"/>
    <property type="evidence" value="ECO:0007669"/>
    <property type="project" value="TreeGrafter"/>
</dbReference>
<name>A0A380WLU2_AMIAI</name>
<gene>
    <name evidence="6" type="ORF">NCTC10684_02377</name>
</gene>
<comment type="subcellular location">
    <subcellularLocation>
        <location evidence="1">Membrane</location>
        <topology evidence="1">Single-pass membrane protein</topology>
    </subcellularLocation>
</comment>
<keyword evidence="2" id="KW-0812">Transmembrane</keyword>
<dbReference type="PANTHER" id="PTHR36985:SF1">
    <property type="entry name" value="TRANSLOCATION AND ASSEMBLY MODULE SUBUNIT TAMB"/>
    <property type="match status" value="1"/>
</dbReference>
<evidence type="ECO:0000259" key="5">
    <source>
        <dbReference type="Pfam" id="PF04357"/>
    </source>
</evidence>
<protein>
    <submittedName>
        <fullName evidence="6">Family of uncharacterized function (DUF490)</fullName>
    </submittedName>
</protein>
<dbReference type="EMBL" id="UFSM01000001">
    <property type="protein sequence ID" value="SUU89144.1"/>
    <property type="molecule type" value="Genomic_DNA"/>
</dbReference>
<dbReference type="Pfam" id="PF04357">
    <property type="entry name" value="TamB"/>
    <property type="match status" value="1"/>
</dbReference>
<evidence type="ECO:0000256" key="4">
    <source>
        <dbReference type="ARBA" id="ARBA00023136"/>
    </source>
</evidence>
<reference evidence="6 7" key="1">
    <citation type="submission" date="2018-06" db="EMBL/GenBank/DDBJ databases">
        <authorList>
            <consortium name="Pathogen Informatics"/>
            <person name="Doyle S."/>
        </authorList>
    </citation>
    <scope>NUCLEOTIDE SEQUENCE [LARGE SCALE GENOMIC DNA]</scope>
    <source>
        <strain evidence="6 7">NCTC10684</strain>
    </source>
</reference>
<evidence type="ECO:0000256" key="1">
    <source>
        <dbReference type="ARBA" id="ARBA00004167"/>
    </source>
</evidence>
<dbReference type="PANTHER" id="PTHR36985">
    <property type="entry name" value="TRANSLOCATION AND ASSEMBLY MODULE SUBUNIT TAMB"/>
    <property type="match status" value="1"/>
</dbReference>
<evidence type="ECO:0000313" key="6">
    <source>
        <dbReference type="EMBL" id="SUU89144.1"/>
    </source>
</evidence>
<evidence type="ECO:0000313" key="7">
    <source>
        <dbReference type="Proteomes" id="UP000254701"/>
    </source>
</evidence>
<evidence type="ECO:0000256" key="2">
    <source>
        <dbReference type="ARBA" id="ARBA00022692"/>
    </source>
</evidence>
<accession>A0A380WLU2</accession>
<dbReference type="GO" id="GO:0009306">
    <property type="term" value="P:protein secretion"/>
    <property type="evidence" value="ECO:0007669"/>
    <property type="project" value="InterPro"/>
</dbReference>
<sequence>MVMLKKILRILRIAVLVVLAFVIGATAVFTLTSKGRENLAGLISSVASTPDQKIRLSGLSGIWSGNLRLDNVVIEDNTGAWLALRGVSVDWSPLALLSRTFRADRIAADRIELARLPQAGTKEESSGGGLSLPVSVDIKAIELPEIALGEALSGTGIAELAARGMLRADRSPLGIETKLHVSRNDGKEGVIDADIAFAPADNRIALNIRAAEPAGGIIANILKLPNQPAVELVVAGEGPAANWSGNGTFAVDGNVVTRISGTHQLTDNGNVISAKGDGAFEDFLPAALKPLLAGNTTFDVAGTRTTTGGLDIERATVASSALTATAAGSLDPEGAADLSLDVKANEGPIVLSLGSDAQPVTVAINAASLRALGDGKAPGVDFSASLLSVIAGNTELRDIAASAHSDGFNIANRSGPLSIKLGVAELKTDVATLAPLVAGRVAVDMAGSIGKDQVVVDEGTIRSDALNGSLNAKLNLVDLSLELGVKADVASSALPSGVRIALAERTQFSATASRDAEGSFAANAIEFTSGALTASGTARVKGTDVDADLKGSFADISLLSKDAKGSVDFALTAKGARTAPDISLTVTSDRIEAAAREITGLSLKASGKIDPANPAANVALSGIVAGQPLQGSAVLATADGKREIKGLSLSLGENKLSGDLVLDQDFAPLGTVTIDMPDIGPLAALALEKAEGDLRGKIDFTRSGDVPQARLELGTASLKRGDLAASNVSINAEILNYLKAPAISGTIKATSVSSGKTVISGISVDLKRDGEWTGFSGGATVADIPARATGRVKLAGGTTTIELASGDAVMRGIKAAVARPTTISIAGGTTTLDKLALNLGGGTATISGTAGAALNLNATLANVPASLANAFAPGLGAAGSISGTVKVSGAAASPTVGYDLKVAGAATSQTTGAGFGAMNIGSTGTFAGGKLTFQSTVSEGSGLALKGGGSVVTTAKPVALDLSFSGPVPFSFLGRTLAAQGMALTGTADVNVQVRGPATSPVIGGSIRASGARLLIAQSGIAINDINLDVGIAAGVARINRLTGALSTGGQLTASGTVGTNAAQGFPADISIKLTDGRYTDGRVVTANLGGDIAIKGPLVSAPVLSGTINLARTVISIPEKFPGALTAVDVKHKNAPKAVVAQQEAMRPPAKASGGSGALMLDVTVNAPNQIFVQGRGLDAELGGSLRLSGSSASPQAVGEFTLRRGRLSILGKRLNFTSGSVGFSGSLVPTINFAAETTAGDATVTIGITGEANNPKFAFSSVPALPEDEVLARLIFGRSMSNLSPLQIAQLADAAAQMAGIGGSTSLLSSLRATLGVDDLDIKTNEQGDTSVAVGKYLNDRTYLSIEAGDQPGSGKATIDLNVGRGVKLRGQATDSGEAKGGIFYEKEY</sequence>
<dbReference type="OrthoDB" id="7784409at2"/>
<dbReference type="Proteomes" id="UP000254701">
    <property type="component" value="Unassembled WGS sequence"/>
</dbReference>
<organism evidence="6 7">
    <name type="scientific">Aminobacter aminovorans</name>
    <name type="common">Chelatobacter heintzii</name>
    <dbReference type="NCBI Taxonomy" id="83263"/>
    <lineage>
        <taxon>Bacteria</taxon>
        <taxon>Pseudomonadati</taxon>
        <taxon>Pseudomonadota</taxon>
        <taxon>Alphaproteobacteria</taxon>
        <taxon>Hyphomicrobiales</taxon>
        <taxon>Phyllobacteriaceae</taxon>
        <taxon>Aminobacter</taxon>
    </lineage>
</organism>
<keyword evidence="3" id="KW-1133">Transmembrane helix</keyword>